<dbReference type="EMBL" id="PUIN01000018">
    <property type="protein sequence ID" value="PQO98859.1"/>
    <property type="molecule type" value="Genomic_DNA"/>
</dbReference>
<dbReference type="Gene3D" id="3.40.50.300">
    <property type="entry name" value="P-loop containing nucleotide triphosphate hydrolases"/>
    <property type="match status" value="2"/>
</dbReference>
<keyword evidence="3 6" id="KW-0347">Helicase</keyword>
<keyword evidence="7" id="KW-0175">Coiled coil</keyword>
<comment type="caution">
    <text evidence="9">The sequence shown here is derived from an EMBL/GenBank/DDBJ whole genome shotgun (WGS) entry which is preliminary data.</text>
</comment>
<keyword evidence="4 6" id="KW-0067">ATP-binding</keyword>
<feature type="domain" description="UvrD-like helicase ATP-binding" evidence="8">
    <location>
        <begin position="22"/>
        <end position="293"/>
    </location>
</feature>
<dbReference type="PANTHER" id="PTHR11070:SF2">
    <property type="entry name" value="ATP-DEPENDENT DNA HELICASE SRS2"/>
    <property type="match status" value="1"/>
</dbReference>
<evidence type="ECO:0000256" key="5">
    <source>
        <dbReference type="ARBA" id="ARBA00034923"/>
    </source>
</evidence>
<dbReference type="Proteomes" id="UP000239687">
    <property type="component" value="Unassembled WGS sequence"/>
</dbReference>
<dbReference type="PROSITE" id="PS51198">
    <property type="entry name" value="UVRD_HELICASE_ATP_BIND"/>
    <property type="match status" value="1"/>
</dbReference>
<evidence type="ECO:0000256" key="7">
    <source>
        <dbReference type="SAM" id="Coils"/>
    </source>
</evidence>
<dbReference type="AlphaFoldDB" id="A0A2S8H8P0"/>
<reference evidence="9 10" key="1">
    <citation type="submission" date="2018-02" db="EMBL/GenBank/DDBJ databases">
        <title>Draft genome sequencing of Pseudomonas frederiksbergensis 11-D3.</title>
        <authorList>
            <person name="Zheng B.-X."/>
        </authorList>
    </citation>
    <scope>NUCLEOTIDE SEQUENCE [LARGE SCALE GENOMIC DNA]</scope>
    <source>
        <strain evidence="9 10">11-D3</strain>
    </source>
</reference>
<dbReference type="SUPFAM" id="SSF52540">
    <property type="entry name" value="P-loop containing nucleoside triphosphate hydrolases"/>
    <property type="match status" value="1"/>
</dbReference>
<dbReference type="InterPro" id="IPR000212">
    <property type="entry name" value="DNA_helicase_UvrD/REP"/>
</dbReference>
<evidence type="ECO:0000256" key="1">
    <source>
        <dbReference type="ARBA" id="ARBA00022741"/>
    </source>
</evidence>
<evidence type="ECO:0000313" key="9">
    <source>
        <dbReference type="EMBL" id="PQO98859.1"/>
    </source>
</evidence>
<evidence type="ECO:0000256" key="2">
    <source>
        <dbReference type="ARBA" id="ARBA00022801"/>
    </source>
</evidence>
<evidence type="ECO:0000256" key="4">
    <source>
        <dbReference type="ARBA" id="ARBA00022840"/>
    </source>
</evidence>
<dbReference type="GO" id="GO:0000725">
    <property type="term" value="P:recombinational repair"/>
    <property type="evidence" value="ECO:0007669"/>
    <property type="project" value="TreeGrafter"/>
</dbReference>
<accession>A0A2S8H8P0</accession>
<keyword evidence="1 6" id="KW-0547">Nucleotide-binding</keyword>
<dbReference type="GO" id="GO:0003677">
    <property type="term" value="F:DNA binding"/>
    <property type="evidence" value="ECO:0007669"/>
    <property type="project" value="InterPro"/>
</dbReference>
<feature type="binding site" evidence="6">
    <location>
        <begin position="43"/>
        <end position="50"/>
    </location>
    <ligand>
        <name>ATP</name>
        <dbReference type="ChEBI" id="CHEBI:30616"/>
    </ligand>
</feature>
<dbReference type="Pfam" id="PF13245">
    <property type="entry name" value="AAA_19"/>
    <property type="match status" value="1"/>
</dbReference>
<organism evidence="9 10">
    <name type="scientific">Pseudomonas frederiksbergensis</name>
    <dbReference type="NCBI Taxonomy" id="104087"/>
    <lineage>
        <taxon>Bacteria</taxon>
        <taxon>Pseudomonadati</taxon>
        <taxon>Pseudomonadota</taxon>
        <taxon>Gammaproteobacteria</taxon>
        <taxon>Pseudomonadales</taxon>
        <taxon>Pseudomonadaceae</taxon>
        <taxon>Pseudomonas</taxon>
    </lineage>
</organism>
<protein>
    <recommendedName>
        <fullName evidence="5">DNA 3'-5' helicase II</fullName>
    </recommendedName>
</protein>
<evidence type="ECO:0000313" key="10">
    <source>
        <dbReference type="Proteomes" id="UP000239687"/>
    </source>
</evidence>
<dbReference type="GO" id="GO:0016787">
    <property type="term" value="F:hydrolase activity"/>
    <property type="evidence" value="ECO:0007669"/>
    <property type="project" value="UniProtKB-UniRule"/>
</dbReference>
<dbReference type="GO" id="GO:0005524">
    <property type="term" value="F:ATP binding"/>
    <property type="evidence" value="ECO:0007669"/>
    <property type="project" value="UniProtKB-UniRule"/>
</dbReference>
<evidence type="ECO:0000256" key="6">
    <source>
        <dbReference type="PROSITE-ProRule" id="PRU00560"/>
    </source>
</evidence>
<dbReference type="GO" id="GO:0043138">
    <property type="term" value="F:3'-5' DNA helicase activity"/>
    <property type="evidence" value="ECO:0007669"/>
    <property type="project" value="TreeGrafter"/>
</dbReference>
<proteinExistence type="predicted"/>
<feature type="coiled-coil region" evidence="7">
    <location>
        <begin position="123"/>
        <end position="150"/>
    </location>
</feature>
<gene>
    <name evidence="9" type="ORF">C5612_27035</name>
</gene>
<dbReference type="RefSeq" id="WP_105347619.1">
    <property type="nucleotide sequence ID" value="NZ_PUIN01000018.1"/>
</dbReference>
<sequence>MNTTNDGLSEIVQRAEPDAAPDADQIIQTCLNLDRPTSFFLYAGAGSGKTYSLVEAVRSFKERERERLIFEGRQIAIITYTNAACDEILRRLEHDPLVIVSTIHAFAWRMIQGFNDDIREWLRVKLGEDIAALQRQLDRSKGENKTTQTNRASRARKIRRLEELEQVTTFTYSPTGENRGRQALNHSEVIQMAAAFIQQQPLRDVMTDLHPVLLIDESQDTYGPLMEAFLSVQQQIPDRFCLGLLGDTMQRIYSDGKANLERAIPEHWAKPEKKINRRCPTRVIDLINTIRASADDHWQIPKEGAVEGAVRMFCTRQVAGRGFELEEEIAHRMAAFTQDAQWAVGQLGRKTLILEHKMAGRRMGFEGVFTPLHAAEHLRTGLLDGSLPILKLFMDDVMPILASAQQDSFSLMEAVRMRSPLLDPRHMKEAPDQLALMEQVSNATQEFVALFEENDPLIADVVHVILSTGLLNVPDRLLAAQLLGVTDEEPPESIDRETLEIHAYQVVLGRRFSEMAAFAGYTQGLSPFDTHQGVKGLEFPRVMVILNDEEAGGFLFSYEKLLGVQPPSANDLKNQREGNDDSLARTRRLLYVTCSRAEQSLAIVVYTPQPEVAKQRVIDAGWLLDNEIEII</sequence>
<dbReference type="InterPro" id="IPR027417">
    <property type="entry name" value="P-loop_NTPase"/>
</dbReference>
<dbReference type="PANTHER" id="PTHR11070">
    <property type="entry name" value="UVRD / RECB / PCRA DNA HELICASE FAMILY MEMBER"/>
    <property type="match status" value="1"/>
</dbReference>
<evidence type="ECO:0000259" key="8">
    <source>
        <dbReference type="PROSITE" id="PS51198"/>
    </source>
</evidence>
<keyword evidence="2 6" id="KW-0378">Hydrolase</keyword>
<name>A0A2S8H8P0_9PSED</name>
<evidence type="ECO:0000256" key="3">
    <source>
        <dbReference type="ARBA" id="ARBA00022806"/>
    </source>
</evidence>
<dbReference type="InterPro" id="IPR014016">
    <property type="entry name" value="UvrD-like_ATP-bd"/>
</dbReference>